<keyword evidence="3" id="KW-1185">Reference proteome</keyword>
<evidence type="ECO:0000313" key="3">
    <source>
        <dbReference type="Proteomes" id="UP000199077"/>
    </source>
</evidence>
<feature type="transmembrane region" description="Helical" evidence="1">
    <location>
        <begin position="357"/>
        <end position="374"/>
    </location>
</feature>
<feature type="transmembrane region" description="Helical" evidence="1">
    <location>
        <begin position="415"/>
        <end position="436"/>
    </location>
</feature>
<feature type="transmembrane region" description="Helical" evidence="1">
    <location>
        <begin position="448"/>
        <end position="470"/>
    </location>
</feature>
<sequence length="602" mass="61934">MARRLLGELAPTVVVAMAALVVVAELARWVDWPFLSSVAWSRVVLTAAVALVVVTSLRGAAVSARGSAGSGERDRGSRTGATDRSTRLLAGWAPAVPALVLTGYAVVSRFQSGPGRWEWFLGGDSVRHVVMTAAERSTGFLDYSVEPYPRAWHTLMACVWSATGAHGDAAGLLSLVDLLSTGIWLLYALLSLATGLTAQALGARCGLPARSAALCGLVAAALTLVPTLISNYLVLGLHSSVVGALLLAVTAREVVVRPATRRAVVVTGSCVLVMAHTWQLLLPAAALGFALVALAQLRPGLVGAADPGRRTGSGGASAAWVGGTVLVAAASAVPSLAAVATKVGIQHATDAGVDAPVPFVLLTLALVSSVVLLVRRRRDLVVVTVALAVLGTALSGPLLAARVGISPTTYYPSKLLWHAAVLGLAPTAVLGGRLMGMLESRAKGAARVLWLGAGAAIGAVVLGCLANPLIGASGAWPSPHGAVVLRAVTTPRAADAQVVWTGDGADDTISRILLDYYRVAQTPARTAQGGLDVATECQLLSESDAPAVLSTRDEPDVRARYACAPDVQRIPVRPDLPRQSVSVIRKIAVSVIRHGGARTPWA</sequence>
<name>A0A1H0RAC8_9MICO</name>
<accession>A0A1H0RAC8</accession>
<gene>
    <name evidence="2" type="ORF">SAMN04489867_1898</name>
</gene>
<dbReference type="STRING" id="443156.SAMN04489867_1898"/>
<feature type="transmembrane region" description="Helical" evidence="1">
    <location>
        <begin position="39"/>
        <end position="57"/>
    </location>
</feature>
<dbReference type="EMBL" id="LT629711">
    <property type="protein sequence ID" value="SDP26523.1"/>
    <property type="molecule type" value="Genomic_DNA"/>
</dbReference>
<reference evidence="3" key="1">
    <citation type="submission" date="2016-10" db="EMBL/GenBank/DDBJ databases">
        <authorList>
            <person name="Varghese N."/>
            <person name="Submissions S."/>
        </authorList>
    </citation>
    <scope>NUCLEOTIDE SEQUENCE [LARGE SCALE GENOMIC DNA]</scope>
    <source>
        <strain evidence="3">DSM 22329</strain>
    </source>
</reference>
<evidence type="ECO:0000313" key="2">
    <source>
        <dbReference type="EMBL" id="SDP26523.1"/>
    </source>
</evidence>
<organism evidence="2 3">
    <name type="scientific">Pedococcus dokdonensis</name>
    <dbReference type="NCBI Taxonomy" id="443156"/>
    <lineage>
        <taxon>Bacteria</taxon>
        <taxon>Bacillati</taxon>
        <taxon>Actinomycetota</taxon>
        <taxon>Actinomycetes</taxon>
        <taxon>Micrococcales</taxon>
        <taxon>Intrasporangiaceae</taxon>
        <taxon>Pedococcus</taxon>
    </lineage>
</organism>
<feature type="transmembrane region" description="Helical" evidence="1">
    <location>
        <begin position="317"/>
        <end position="337"/>
    </location>
</feature>
<dbReference type="Proteomes" id="UP000199077">
    <property type="component" value="Chromosome I"/>
</dbReference>
<feature type="transmembrane region" description="Helical" evidence="1">
    <location>
        <begin position="209"/>
        <end position="226"/>
    </location>
</feature>
<keyword evidence="1" id="KW-1133">Transmembrane helix</keyword>
<feature type="transmembrane region" description="Helical" evidence="1">
    <location>
        <begin position="9"/>
        <end position="27"/>
    </location>
</feature>
<dbReference type="AlphaFoldDB" id="A0A1H0RAC8"/>
<protein>
    <submittedName>
        <fullName evidence="2">Uncharacterized protein</fullName>
    </submittedName>
</protein>
<keyword evidence="1" id="KW-0812">Transmembrane</keyword>
<feature type="transmembrane region" description="Helical" evidence="1">
    <location>
        <begin position="381"/>
        <end position="403"/>
    </location>
</feature>
<feature type="transmembrane region" description="Helical" evidence="1">
    <location>
        <begin position="88"/>
        <end position="107"/>
    </location>
</feature>
<proteinExistence type="predicted"/>
<evidence type="ECO:0000256" key="1">
    <source>
        <dbReference type="SAM" id="Phobius"/>
    </source>
</evidence>
<keyword evidence="1" id="KW-0472">Membrane</keyword>